<dbReference type="Pfam" id="PF11248">
    <property type="entry name" value="DUF3046"/>
    <property type="match status" value="1"/>
</dbReference>
<protein>
    <submittedName>
        <fullName evidence="2">DUF3046 domain-containing protein</fullName>
    </submittedName>
</protein>
<evidence type="ECO:0000313" key="2">
    <source>
        <dbReference type="EMBL" id="PKY70208.1"/>
    </source>
</evidence>
<dbReference type="AlphaFoldDB" id="A0A150HCM1"/>
<evidence type="ECO:0000313" key="1">
    <source>
        <dbReference type="EMBL" id="KXZ59765.1"/>
    </source>
</evidence>
<proteinExistence type="predicted"/>
<dbReference type="EMBL" id="PKGO01000005">
    <property type="protein sequence ID" value="PKY70208.1"/>
    <property type="molecule type" value="Genomic_DNA"/>
</dbReference>
<sequence>MQHTVYWELMEDEFGSMRARSLHTDLALSSLGSRTPAEAFDAGYEPREIWEAICESAGVPFERRLGKDKPLSTPF</sequence>
<reference evidence="2 3" key="2">
    <citation type="submission" date="2017-12" db="EMBL/GenBank/DDBJ databases">
        <title>Phylogenetic diversity of female urinary microbiome.</title>
        <authorList>
            <person name="Thomas-White K."/>
            <person name="Wolfe A.J."/>
        </authorList>
    </citation>
    <scope>NUCLEOTIDE SEQUENCE [LARGE SCALE GENOMIC DNA]</scope>
    <source>
        <strain evidence="2 3">UMB0426</strain>
    </source>
</reference>
<dbReference type="EMBL" id="LQQC01000002">
    <property type="protein sequence ID" value="KXZ59765.1"/>
    <property type="molecule type" value="Genomic_DNA"/>
</dbReference>
<dbReference type="InterPro" id="IPR021408">
    <property type="entry name" value="DUF3046"/>
</dbReference>
<dbReference type="PATRIC" id="fig|479117.4.peg.234"/>
<accession>A0A150HCM1</accession>
<evidence type="ECO:0000313" key="3">
    <source>
        <dbReference type="Proteomes" id="UP000242755"/>
    </source>
</evidence>
<name>A0A150HCM1_9MICO</name>
<reference evidence="1 4" key="1">
    <citation type="submission" date="2016-01" db="EMBL/GenBank/DDBJ databases">
        <title>Use of Whole Genome Sequencing to ascertain that Brevibacterium massiliense (Roux, Raoult 2009) is a later heterotypic synonym of Brevibacterium ravenspurgense (Mages 2008).</title>
        <authorList>
            <person name="Bernier A.-M."/>
            <person name="Burdz T."/>
            <person name="Huynh C."/>
            <person name="Pachecho A.L."/>
            <person name="Wiebe D."/>
            <person name="Bonner C."/>
            <person name="Bernard K."/>
        </authorList>
    </citation>
    <scope>NUCLEOTIDE SEQUENCE [LARGE SCALE GENOMIC DNA]</scope>
    <source>
        <strain evidence="1 4">CCUG56047</strain>
    </source>
</reference>
<evidence type="ECO:0000313" key="4">
    <source>
        <dbReference type="Proteomes" id="UP000243589"/>
    </source>
</evidence>
<comment type="caution">
    <text evidence="1">The sequence shown here is derived from an EMBL/GenBank/DDBJ whole genome shotgun (WGS) entry which is preliminary data.</text>
</comment>
<keyword evidence="4" id="KW-1185">Reference proteome</keyword>
<dbReference type="STRING" id="1176165.GCA_001584405_00536"/>
<dbReference type="RefSeq" id="WP_019174892.1">
    <property type="nucleotide sequence ID" value="NZ_JAKRCZ010000004.1"/>
</dbReference>
<dbReference type="Proteomes" id="UP000242755">
    <property type="component" value="Unassembled WGS sequence"/>
</dbReference>
<dbReference type="Proteomes" id="UP000243589">
    <property type="component" value="Unassembled WGS sequence"/>
</dbReference>
<gene>
    <name evidence="1" type="ORF">Bravens_00237</name>
    <name evidence="2" type="ORF">CYJ40_05625</name>
</gene>
<organism evidence="1 4">
    <name type="scientific">Brevibacterium ravenspurgense</name>
    <dbReference type="NCBI Taxonomy" id="479117"/>
    <lineage>
        <taxon>Bacteria</taxon>
        <taxon>Bacillati</taxon>
        <taxon>Actinomycetota</taxon>
        <taxon>Actinomycetes</taxon>
        <taxon>Micrococcales</taxon>
        <taxon>Brevibacteriaceae</taxon>
        <taxon>Brevibacterium</taxon>
    </lineage>
</organism>